<evidence type="ECO:0000259" key="1">
    <source>
        <dbReference type="Pfam" id="PF03724"/>
    </source>
</evidence>
<comment type="caution">
    <text evidence="2">The sequence shown here is derived from an EMBL/GenBank/DDBJ whole genome shotgun (WGS) entry which is preliminary data.</text>
</comment>
<dbReference type="EMBL" id="BJML01000002">
    <property type="protein sequence ID" value="GEB45182.1"/>
    <property type="molecule type" value="Genomic_DNA"/>
</dbReference>
<dbReference type="AlphaFoldDB" id="A0A4Y3QJ97"/>
<sequence>MYMKSISFFDVDEEILMSRRFAALSALAVGGMIAAACAAPASGTAPASECGRWAGQGPEFLTLEDEVLTGSDGCNGLNGSYSREGDTLAVRLGLSTLKACMGVDTWLRRVATATIAGDTLTVFDRAGSRIGILTRAV</sequence>
<dbReference type="Proteomes" id="UP000319525">
    <property type="component" value="Unassembled WGS sequence"/>
</dbReference>
<evidence type="ECO:0000313" key="2">
    <source>
        <dbReference type="EMBL" id="GEB45182.1"/>
    </source>
</evidence>
<organism evidence="2 3">
    <name type="scientific">Microbacterium testaceum</name>
    <name type="common">Aureobacterium testaceum</name>
    <name type="synonym">Brevibacterium testaceum</name>
    <dbReference type="NCBI Taxonomy" id="2033"/>
    <lineage>
        <taxon>Bacteria</taxon>
        <taxon>Bacillati</taxon>
        <taxon>Actinomycetota</taxon>
        <taxon>Actinomycetes</taxon>
        <taxon>Micrococcales</taxon>
        <taxon>Microbacteriaceae</taxon>
        <taxon>Microbacterium</taxon>
    </lineage>
</organism>
<evidence type="ECO:0000313" key="3">
    <source>
        <dbReference type="Proteomes" id="UP000319525"/>
    </source>
</evidence>
<proteinExistence type="predicted"/>
<name>A0A4Y3QJ97_MICTE</name>
<dbReference type="Gene3D" id="2.40.128.270">
    <property type="match status" value="1"/>
</dbReference>
<feature type="domain" description="DUF306" evidence="1">
    <location>
        <begin position="59"/>
        <end position="128"/>
    </location>
</feature>
<protein>
    <recommendedName>
        <fullName evidence="1">DUF306 domain-containing protein</fullName>
    </recommendedName>
</protein>
<accession>A0A4Y3QJ97</accession>
<dbReference type="Pfam" id="PF03724">
    <property type="entry name" value="META"/>
    <property type="match status" value="1"/>
</dbReference>
<dbReference type="InterPro" id="IPR005184">
    <property type="entry name" value="DUF306_Meta_HslJ"/>
</dbReference>
<dbReference type="InterPro" id="IPR038670">
    <property type="entry name" value="HslJ-like_sf"/>
</dbReference>
<gene>
    <name evidence="2" type="ORF">MTE01_11270</name>
</gene>
<reference evidence="2 3" key="1">
    <citation type="submission" date="2019-06" db="EMBL/GenBank/DDBJ databases">
        <title>Whole genome shotgun sequence of Microbacterium testaceum NBRC 12675.</title>
        <authorList>
            <person name="Hosoyama A."/>
            <person name="Uohara A."/>
            <person name="Ohji S."/>
            <person name="Ichikawa N."/>
        </authorList>
    </citation>
    <scope>NUCLEOTIDE SEQUENCE [LARGE SCALE GENOMIC DNA]</scope>
    <source>
        <strain evidence="2 3">NBRC 12675</strain>
    </source>
</reference>